<dbReference type="RefSeq" id="WP_170127088.1">
    <property type="nucleotide sequence ID" value="NZ_PVZF01000002.1"/>
</dbReference>
<dbReference type="SUPFAM" id="SSF51445">
    <property type="entry name" value="(Trans)glycosidases"/>
    <property type="match status" value="1"/>
</dbReference>
<gene>
    <name evidence="2" type="ORF">CLV37_102525</name>
</gene>
<evidence type="ECO:0000259" key="1">
    <source>
        <dbReference type="Pfam" id="PF13204"/>
    </source>
</evidence>
<reference evidence="2 3" key="1">
    <citation type="submission" date="2018-03" db="EMBL/GenBank/DDBJ databases">
        <title>Genomic Encyclopedia of Archaeal and Bacterial Type Strains, Phase II (KMG-II): from individual species to whole genera.</title>
        <authorList>
            <person name="Goeker M."/>
        </authorList>
    </citation>
    <scope>NUCLEOTIDE SEQUENCE [LARGE SCALE GENOMIC DNA]</scope>
    <source>
        <strain evidence="2 3">DSM 19711</strain>
    </source>
</reference>
<dbReference type="Gene3D" id="3.20.20.80">
    <property type="entry name" value="Glycosidases"/>
    <property type="match status" value="1"/>
</dbReference>
<feature type="domain" description="Apiosidase-like catalytic" evidence="1">
    <location>
        <begin position="14"/>
        <end position="334"/>
    </location>
</feature>
<evidence type="ECO:0000313" key="2">
    <source>
        <dbReference type="EMBL" id="PRY17562.1"/>
    </source>
</evidence>
<proteinExistence type="predicted"/>
<dbReference type="PANTHER" id="PTHR37836:SF3">
    <property type="entry name" value="ENDOGLUCANASE"/>
    <property type="match status" value="1"/>
</dbReference>
<dbReference type="PANTHER" id="PTHR37836">
    <property type="entry name" value="LMO1036 PROTEIN"/>
    <property type="match status" value="1"/>
</dbReference>
<dbReference type="Proteomes" id="UP000238083">
    <property type="component" value="Unassembled WGS sequence"/>
</dbReference>
<name>A0A2T0R8S2_9ACTN</name>
<protein>
    <submittedName>
        <fullName evidence="2">Uncharacterized protein DUF4038</fullName>
    </submittedName>
</protein>
<dbReference type="EMBL" id="PVZF01000002">
    <property type="protein sequence ID" value="PRY17562.1"/>
    <property type="molecule type" value="Genomic_DNA"/>
</dbReference>
<accession>A0A2T0R8S2</accession>
<dbReference type="Pfam" id="PF13204">
    <property type="entry name" value="Apiosidase"/>
    <property type="match status" value="1"/>
</dbReference>
<sequence>MTRWTIAPDARTLLAGGRPSFLLADTVWAAFTSCTEREWDDHTELRRRQGFNAVLVSVLPIAHDRSDTASRSPYRLTGHGPDLDGGDGDYWTRASAMLGLARERGLTPLPVVLWNNFVPGTWGARATPGLVLDAERTLDLVARCVEAFAEHEPVWVVSGDDSFADSAEGTVALERYALAARELRRLDPGSLLTWHHTPTARMPAELADGPLVDLHGVQSGHDEAWASAPLELARHYRAMAVPRPVVNLEPCYEGLGWGGRSRHRREEVRRASWTGVVAGAAAGLGYGAHGVWSWHRRGAGFTAQDVHGLPFPASVAAQFEGALDAAFVREVVEAEGLLDLAEAPGLLHPEPSGALAGRTPGGVVAVYVPHPFAVRLRDVPGQAQVTTYDLARRRAEPGRLVGTGGDRWLEQPEFLGDALHVVRFR</sequence>
<dbReference type="InterPro" id="IPR017853">
    <property type="entry name" value="GH"/>
</dbReference>
<keyword evidence="3" id="KW-1185">Reference proteome</keyword>
<evidence type="ECO:0000313" key="3">
    <source>
        <dbReference type="Proteomes" id="UP000238083"/>
    </source>
</evidence>
<organism evidence="2 3">
    <name type="scientific">Kineococcus rhizosphaerae</name>
    <dbReference type="NCBI Taxonomy" id="559628"/>
    <lineage>
        <taxon>Bacteria</taxon>
        <taxon>Bacillati</taxon>
        <taxon>Actinomycetota</taxon>
        <taxon>Actinomycetes</taxon>
        <taxon>Kineosporiales</taxon>
        <taxon>Kineosporiaceae</taxon>
        <taxon>Kineococcus</taxon>
    </lineage>
</organism>
<comment type="caution">
    <text evidence="2">The sequence shown here is derived from an EMBL/GenBank/DDBJ whole genome shotgun (WGS) entry which is preliminary data.</text>
</comment>
<dbReference type="AlphaFoldDB" id="A0A2T0R8S2"/>
<dbReference type="InterPro" id="IPR025277">
    <property type="entry name" value="Apiosidase-like_cat_dom"/>
</dbReference>